<dbReference type="Proteomes" id="UP001652740">
    <property type="component" value="Unplaced"/>
</dbReference>
<feature type="region of interest" description="Disordered" evidence="1">
    <location>
        <begin position="188"/>
        <end position="236"/>
    </location>
</feature>
<dbReference type="RefSeq" id="XP_052755621.1">
    <property type="nucleotide sequence ID" value="XM_052899661.1"/>
</dbReference>
<gene>
    <name evidence="4" type="primary">LOC113520119</name>
</gene>
<reference evidence="4" key="1">
    <citation type="submission" date="2025-08" db="UniProtKB">
        <authorList>
            <consortium name="RefSeq"/>
        </authorList>
    </citation>
    <scope>IDENTIFICATION</scope>
    <source>
        <tissue evidence="4">Whole larvae</tissue>
    </source>
</reference>
<feature type="chain" id="PRO_5047318431" evidence="2">
    <location>
        <begin position="18"/>
        <end position="260"/>
    </location>
</feature>
<sequence length="260" mass="30140">MWVTAICFLMTVYGGGGVTKQTGITKFWTDDFKVFDQVYGKTSDKDIYGASLPPSISYGHKKPSASEKKERFVDTGFNDDYSTNIDAEKFADHYAKIFQKQLLDYEKPVQPARSNLNFVSYTDFKPISQTSDPDTYNYLKHLEHFDKIKNVEFPKGVGGFKPYLTSASNIEESQAYKSIQDILDAHESNKAESDDNDEEDVNYLNYPRPKNKKKSYPRYIQSNELNKPRCSSGRCRKRTTSYVRRTRPYVRKIKHRIVNY</sequence>
<protein>
    <submittedName>
        <fullName evidence="4">Uncharacterized protein LOC113520119</fullName>
    </submittedName>
</protein>
<keyword evidence="2" id="KW-0732">Signal</keyword>
<dbReference type="GeneID" id="113520119"/>
<evidence type="ECO:0000313" key="3">
    <source>
        <dbReference type="Proteomes" id="UP001652740"/>
    </source>
</evidence>
<name>A0ABM3MW97_GALME</name>
<keyword evidence="3" id="KW-1185">Reference proteome</keyword>
<organism evidence="3 4">
    <name type="scientific">Galleria mellonella</name>
    <name type="common">Greater wax moth</name>
    <dbReference type="NCBI Taxonomy" id="7137"/>
    <lineage>
        <taxon>Eukaryota</taxon>
        <taxon>Metazoa</taxon>
        <taxon>Ecdysozoa</taxon>
        <taxon>Arthropoda</taxon>
        <taxon>Hexapoda</taxon>
        <taxon>Insecta</taxon>
        <taxon>Pterygota</taxon>
        <taxon>Neoptera</taxon>
        <taxon>Endopterygota</taxon>
        <taxon>Lepidoptera</taxon>
        <taxon>Glossata</taxon>
        <taxon>Ditrysia</taxon>
        <taxon>Pyraloidea</taxon>
        <taxon>Pyralidae</taxon>
        <taxon>Galleriinae</taxon>
        <taxon>Galleria</taxon>
    </lineage>
</organism>
<evidence type="ECO:0000313" key="4">
    <source>
        <dbReference type="RefSeq" id="XP_052755621.1"/>
    </source>
</evidence>
<proteinExistence type="predicted"/>
<accession>A0ABM3MW97</accession>
<feature type="signal peptide" evidence="2">
    <location>
        <begin position="1"/>
        <end position="17"/>
    </location>
</feature>
<evidence type="ECO:0000256" key="1">
    <source>
        <dbReference type="SAM" id="MobiDB-lite"/>
    </source>
</evidence>
<evidence type="ECO:0000256" key="2">
    <source>
        <dbReference type="SAM" id="SignalP"/>
    </source>
</evidence>